<name>A0AAD8E5G3_DIPPU</name>
<keyword evidence="3" id="KW-1185">Reference proteome</keyword>
<feature type="non-terminal residue" evidence="2">
    <location>
        <position position="122"/>
    </location>
</feature>
<dbReference type="EMBL" id="JASPKZ010009355">
    <property type="protein sequence ID" value="KAJ9577499.1"/>
    <property type="molecule type" value="Genomic_DNA"/>
</dbReference>
<evidence type="ECO:0000313" key="3">
    <source>
        <dbReference type="Proteomes" id="UP001233999"/>
    </source>
</evidence>
<comment type="caution">
    <text evidence="2">The sequence shown here is derived from an EMBL/GenBank/DDBJ whole genome shotgun (WGS) entry which is preliminary data.</text>
</comment>
<feature type="non-terminal residue" evidence="2">
    <location>
        <position position="1"/>
    </location>
</feature>
<feature type="compositionally biased region" description="Polar residues" evidence="1">
    <location>
        <begin position="26"/>
        <end position="50"/>
    </location>
</feature>
<protein>
    <submittedName>
        <fullName evidence="2">Uncharacterized protein</fullName>
    </submittedName>
</protein>
<evidence type="ECO:0000256" key="1">
    <source>
        <dbReference type="SAM" id="MobiDB-lite"/>
    </source>
</evidence>
<sequence>LTVRPPPSPPSQPPTPPRTPLSPPQHKSSNSPLPLPAQSSRTSPHTTSWRTSVYESGLQPNSIIGNPRVMIPQNMTTILALAALQDQQKAGGSGSSSPSYGRLYTPCIGVSHHGSLQRRTSA</sequence>
<accession>A0AAD8E5G3</accession>
<feature type="region of interest" description="Disordered" evidence="1">
    <location>
        <begin position="1"/>
        <end position="50"/>
    </location>
</feature>
<dbReference type="Proteomes" id="UP001233999">
    <property type="component" value="Unassembled WGS sequence"/>
</dbReference>
<feature type="compositionally biased region" description="Pro residues" evidence="1">
    <location>
        <begin position="1"/>
        <end position="23"/>
    </location>
</feature>
<evidence type="ECO:0000313" key="2">
    <source>
        <dbReference type="EMBL" id="KAJ9577499.1"/>
    </source>
</evidence>
<reference evidence="2" key="1">
    <citation type="journal article" date="2023" name="IScience">
        <title>Live-bearing cockroach genome reveals convergent evolutionary mechanisms linked to viviparity in insects and beyond.</title>
        <authorList>
            <person name="Fouks B."/>
            <person name="Harrison M.C."/>
            <person name="Mikhailova A.A."/>
            <person name="Marchal E."/>
            <person name="English S."/>
            <person name="Carruthers M."/>
            <person name="Jennings E.C."/>
            <person name="Chiamaka E.L."/>
            <person name="Frigard R.A."/>
            <person name="Pippel M."/>
            <person name="Attardo G.M."/>
            <person name="Benoit J.B."/>
            <person name="Bornberg-Bauer E."/>
            <person name="Tobe S.S."/>
        </authorList>
    </citation>
    <scope>NUCLEOTIDE SEQUENCE</scope>
    <source>
        <strain evidence="2">Stay&amp;Tobe</strain>
    </source>
</reference>
<reference evidence="2" key="2">
    <citation type="submission" date="2023-05" db="EMBL/GenBank/DDBJ databases">
        <authorList>
            <person name="Fouks B."/>
        </authorList>
    </citation>
    <scope>NUCLEOTIDE SEQUENCE</scope>
    <source>
        <strain evidence="2">Stay&amp;Tobe</strain>
        <tissue evidence="2">Testes</tissue>
    </source>
</reference>
<gene>
    <name evidence="2" type="ORF">L9F63_005872</name>
</gene>
<organism evidence="2 3">
    <name type="scientific">Diploptera punctata</name>
    <name type="common">Pacific beetle cockroach</name>
    <dbReference type="NCBI Taxonomy" id="6984"/>
    <lineage>
        <taxon>Eukaryota</taxon>
        <taxon>Metazoa</taxon>
        <taxon>Ecdysozoa</taxon>
        <taxon>Arthropoda</taxon>
        <taxon>Hexapoda</taxon>
        <taxon>Insecta</taxon>
        <taxon>Pterygota</taxon>
        <taxon>Neoptera</taxon>
        <taxon>Polyneoptera</taxon>
        <taxon>Dictyoptera</taxon>
        <taxon>Blattodea</taxon>
        <taxon>Blaberoidea</taxon>
        <taxon>Blaberidae</taxon>
        <taxon>Diplopterinae</taxon>
        <taxon>Diploptera</taxon>
    </lineage>
</organism>
<proteinExistence type="predicted"/>
<dbReference type="AlphaFoldDB" id="A0AAD8E5G3"/>